<reference evidence="2 3" key="1">
    <citation type="submission" date="2019-02" db="EMBL/GenBank/DDBJ databases">
        <title>Deep-cultivation of Planctomycetes and their phenomic and genomic characterization uncovers novel biology.</title>
        <authorList>
            <person name="Wiegand S."/>
            <person name="Jogler M."/>
            <person name="Boedeker C."/>
            <person name="Pinto D."/>
            <person name="Vollmers J."/>
            <person name="Rivas-Marin E."/>
            <person name="Kohn T."/>
            <person name="Peeters S.H."/>
            <person name="Heuer A."/>
            <person name="Rast P."/>
            <person name="Oberbeckmann S."/>
            <person name="Bunk B."/>
            <person name="Jeske O."/>
            <person name="Meyerdierks A."/>
            <person name="Storesund J.E."/>
            <person name="Kallscheuer N."/>
            <person name="Luecker S."/>
            <person name="Lage O.M."/>
            <person name="Pohl T."/>
            <person name="Merkel B.J."/>
            <person name="Hornburger P."/>
            <person name="Mueller R.-W."/>
            <person name="Bruemmer F."/>
            <person name="Labrenz M."/>
            <person name="Spormann A.M."/>
            <person name="Op den Camp H."/>
            <person name="Overmann J."/>
            <person name="Amann R."/>
            <person name="Jetten M.S.M."/>
            <person name="Mascher T."/>
            <person name="Medema M.H."/>
            <person name="Devos D.P."/>
            <person name="Kaster A.-K."/>
            <person name="Ovreas L."/>
            <person name="Rohde M."/>
            <person name="Galperin M.Y."/>
            <person name="Jogler C."/>
        </authorList>
    </citation>
    <scope>NUCLEOTIDE SEQUENCE [LARGE SCALE GENOMIC DNA]</scope>
    <source>
        <strain evidence="2 3">KS4</strain>
    </source>
</reference>
<dbReference type="PROSITE" id="PS51257">
    <property type="entry name" value="PROKAR_LIPOPROTEIN"/>
    <property type="match status" value="1"/>
</dbReference>
<dbReference type="OrthoDB" id="277895at2"/>
<dbReference type="KEGG" id="pcor:KS4_25910"/>
<dbReference type="RefSeq" id="WP_145078463.1">
    <property type="nucleotide sequence ID" value="NZ_CP036425.1"/>
</dbReference>
<protein>
    <recommendedName>
        <fullName evidence="4">DUF3108 domain-containing protein</fullName>
    </recommendedName>
</protein>
<sequence precursor="true">MKMKQMLTLLVLMAVVLFGCGSEVVRGADDEGVKGMDRRWADDPIWFDGKAEWAVYDAVRPIYGTVRRYEARIITNKEHFSTKTFTKSARGEAGGGLPVFKHHIREDIPVANYVYHYGMMSYVGVDDFKSWKLDHGSIEDCGTTYKRFVNWDGEVKWEQDSYFPNEGSRDGEFDVPRGKDAGYGFLDAMTLVLRGYPYDVVKEGEGIDLKLLPDQTTTKWSPVRTEDWRAVNMGKEKLNLPIGKLEAYHVQLRYVGPTRERREPVDFWFDASDDRQRLLVKYAGPHGVKYELKSVKRFAYWAEN</sequence>
<evidence type="ECO:0000256" key="1">
    <source>
        <dbReference type="SAM" id="SignalP"/>
    </source>
</evidence>
<accession>A0A517YWB0</accession>
<evidence type="ECO:0008006" key="4">
    <source>
        <dbReference type="Google" id="ProtNLM"/>
    </source>
</evidence>
<evidence type="ECO:0000313" key="3">
    <source>
        <dbReference type="Proteomes" id="UP000317369"/>
    </source>
</evidence>
<proteinExistence type="predicted"/>
<gene>
    <name evidence="2" type="ORF">KS4_25910</name>
</gene>
<organism evidence="2 3">
    <name type="scientific">Poriferisphaera corsica</name>
    <dbReference type="NCBI Taxonomy" id="2528020"/>
    <lineage>
        <taxon>Bacteria</taxon>
        <taxon>Pseudomonadati</taxon>
        <taxon>Planctomycetota</taxon>
        <taxon>Phycisphaerae</taxon>
        <taxon>Phycisphaerales</taxon>
        <taxon>Phycisphaeraceae</taxon>
        <taxon>Poriferisphaera</taxon>
    </lineage>
</organism>
<feature type="signal peptide" evidence="1">
    <location>
        <begin position="1"/>
        <end position="27"/>
    </location>
</feature>
<dbReference type="EMBL" id="CP036425">
    <property type="protein sequence ID" value="QDU34521.1"/>
    <property type="molecule type" value="Genomic_DNA"/>
</dbReference>
<feature type="chain" id="PRO_5021800082" description="DUF3108 domain-containing protein" evidence="1">
    <location>
        <begin position="28"/>
        <end position="304"/>
    </location>
</feature>
<keyword evidence="1" id="KW-0732">Signal</keyword>
<keyword evidence="3" id="KW-1185">Reference proteome</keyword>
<evidence type="ECO:0000313" key="2">
    <source>
        <dbReference type="EMBL" id="QDU34521.1"/>
    </source>
</evidence>
<dbReference type="AlphaFoldDB" id="A0A517YWB0"/>
<dbReference type="Proteomes" id="UP000317369">
    <property type="component" value="Chromosome"/>
</dbReference>
<name>A0A517YWB0_9BACT</name>